<accession>A0A397I2V1</accession>
<reference evidence="1 2" key="1">
    <citation type="submission" date="2018-08" db="EMBL/GenBank/DDBJ databases">
        <title>Genome and evolution of the arbuscular mycorrhizal fungus Diversispora epigaea (formerly Glomus versiforme) and its bacterial endosymbionts.</title>
        <authorList>
            <person name="Sun X."/>
            <person name="Fei Z."/>
            <person name="Harrison M."/>
        </authorList>
    </citation>
    <scope>NUCLEOTIDE SEQUENCE [LARGE SCALE GENOMIC DNA]</scope>
    <source>
        <strain evidence="1 2">IT104</strain>
    </source>
</reference>
<gene>
    <name evidence="1" type="ORF">Glove_283g90</name>
</gene>
<dbReference type="Proteomes" id="UP000266861">
    <property type="component" value="Unassembled WGS sequence"/>
</dbReference>
<keyword evidence="2" id="KW-1185">Reference proteome</keyword>
<dbReference type="EMBL" id="PQFF01000259">
    <property type="protein sequence ID" value="RHZ69492.1"/>
    <property type="molecule type" value="Genomic_DNA"/>
</dbReference>
<evidence type="ECO:0000313" key="1">
    <source>
        <dbReference type="EMBL" id="RHZ69492.1"/>
    </source>
</evidence>
<organism evidence="1 2">
    <name type="scientific">Diversispora epigaea</name>
    <dbReference type="NCBI Taxonomy" id="1348612"/>
    <lineage>
        <taxon>Eukaryota</taxon>
        <taxon>Fungi</taxon>
        <taxon>Fungi incertae sedis</taxon>
        <taxon>Mucoromycota</taxon>
        <taxon>Glomeromycotina</taxon>
        <taxon>Glomeromycetes</taxon>
        <taxon>Diversisporales</taxon>
        <taxon>Diversisporaceae</taxon>
        <taxon>Diversispora</taxon>
    </lineage>
</organism>
<name>A0A397I2V1_9GLOM</name>
<sequence>MNFHQSIMELLLVRSIKKYSSNALLWMKLMLVSEVLVQLELALTIPKKKPMHVFALQNPQCDHQTGAMERKNLGQILSLKLRILRVVNNYWLRNHSRVHDAIVVKIDPVSEEDEPPIRMQAWHFCIRDKPGRNRDIPYRTYFEFGTHDEYGNPTNIQQGQCVIKISLSCLYHDTFTNFTIHRRLLPDPIILIILDFLKIRTQFLRMYRTR</sequence>
<comment type="caution">
    <text evidence="1">The sequence shown here is derived from an EMBL/GenBank/DDBJ whole genome shotgun (WGS) entry which is preliminary data.</text>
</comment>
<protein>
    <submittedName>
        <fullName evidence="1">Uncharacterized protein</fullName>
    </submittedName>
</protein>
<evidence type="ECO:0000313" key="2">
    <source>
        <dbReference type="Proteomes" id="UP000266861"/>
    </source>
</evidence>
<dbReference type="AlphaFoldDB" id="A0A397I2V1"/>
<proteinExistence type="predicted"/>